<dbReference type="EMBL" id="GBXM01032314">
    <property type="protein sequence ID" value="JAH76263.1"/>
    <property type="molecule type" value="Transcribed_RNA"/>
</dbReference>
<organism evidence="1">
    <name type="scientific">Anguilla anguilla</name>
    <name type="common">European freshwater eel</name>
    <name type="synonym">Muraena anguilla</name>
    <dbReference type="NCBI Taxonomy" id="7936"/>
    <lineage>
        <taxon>Eukaryota</taxon>
        <taxon>Metazoa</taxon>
        <taxon>Chordata</taxon>
        <taxon>Craniata</taxon>
        <taxon>Vertebrata</taxon>
        <taxon>Euteleostomi</taxon>
        <taxon>Actinopterygii</taxon>
        <taxon>Neopterygii</taxon>
        <taxon>Teleostei</taxon>
        <taxon>Anguilliformes</taxon>
        <taxon>Anguillidae</taxon>
        <taxon>Anguilla</taxon>
    </lineage>
</organism>
<dbReference type="AlphaFoldDB" id="A0A0E9VGG7"/>
<accession>A0A0E9VGG7</accession>
<evidence type="ECO:0000313" key="1">
    <source>
        <dbReference type="EMBL" id="JAH76263.1"/>
    </source>
</evidence>
<protein>
    <submittedName>
        <fullName evidence="1">Uncharacterized protein</fullName>
    </submittedName>
</protein>
<proteinExistence type="predicted"/>
<sequence>MNELLCLGSIVLSGMTNQTVAHESCTPAGVDLLPGLT</sequence>
<name>A0A0E9VGG7_ANGAN</name>
<reference evidence="1" key="2">
    <citation type="journal article" date="2015" name="Fish Shellfish Immunol.">
        <title>Early steps in the European eel (Anguilla anguilla)-Vibrio vulnificus interaction in the gills: Role of the RtxA13 toxin.</title>
        <authorList>
            <person name="Callol A."/>
            <person name="Pajuelo D."/>
            <person name="Ebbesson L."/>
            <person name="Teles M."/>
            <person name="MacKenzie S."/>
            <person name="Amaro C."/>
        </authorList>
    </citation>
    <scope>NUCLEOTIDE SEQUENCE</scope>
</reference>
<reference evidence="1" key="1">
    <citation type="submission" date="2014-11" db="EMBL/GenBank/DDBJ databases">
        <authorList>
            <person name="Amaro Gonzalez C."/>
        </authorList>
    </citation>
    <scope>NUCLEOTIDE SEQUENCE</scope>
</reference>